<dbReference type="RefSeq" id="WP_007567653.1">
    <property type="nucleotide sequence ID" value="NZ_DS981462.1"/>
</dbReference>
<reference evidence="2 3" key="1">
    <citation type="submission" date="2008-04" db="EMBL/GenBank/DDBJ databases">
        <title>Draft genome sequence of Bacteroides coprocola (DSM 17136).</title>
        <authorList>
            <person name="Sudarsanam P."/>
            <person name="Ley R."/>
            <person name="Guruge J."/>
            <person name="Turnbaugh P.J."/>
            <person name="Mahowald M."/>
            <person name="Liep D."/>
            <person name="Gordon J."/>
        </authorList>
    </citation>
    <scope>NUCLEOTIDE SEQUENCE [LARGE SCALE GENOMIC DNA]</scope>
    <source>
        <strain evidence="2 3">DSM 17136</strain>
    </source>
</reference>
<dbReference type="SMART" id="SM00850">
    <property type="entry name" value="LytTR"/>
    <property type="match status" value="1"/>
</dbReference>
<reference evidence="2 3" key="2">
    <citation type="submission" date="2008-04" db="EMBL/GenBank/DDBJ databases">
        <authorList>
            <person name="Fulton L."/>
            <person name="Clifton S."/>
            <person name="Fulton B."/>
            <person name="Xu J."/>
            <person name="Minx P."/>
            <person name="Pepin K.H."/>
            <person name="Johnson M."/>
            <person name="Thiruvilangam P."/>
            <person name="Bhonagiri V."/>
            <person name="Nash W.E."/>
            <person name="Mardis E.R."/>
            <person name="Wilson R.K."/>
        </authorList>
    </citation>
    <scope>NUCLEOTIDE SEQUENCE [LARGE SCALE GENOMIC DNA]</scope>
    <source>
        <strain evidence="2 3">DSM 17136</strain>
    </source>
</reference>
<sequence length="149" mass="16995">MRITLSDQKFLPLFDTIIETHLMNTFNVMPNYLTVSNNTILVRVLDTGIVYISSDGSYTTMKLINGEEYTFSFNLSAFEKIIEQQLKDHASIFIRVGRSLVINSNFIYVININKQELILADTKTSAKFILHVSKEALKVLKSLVEKSII</sequence>
<evidence type="ECO:0000313" key="2">
    <source>
        <dbReference type="EMBL" id="EDU98636.1"/>
    </source>
</evidence>
<dbReference type="EMBL" id="ABIY02000133">
    <property type="protein sequence ID" value="EDU98636.1"/>
    <property type="molecule type" value="Genomic_DNA"/>
</dbReference>
<dbReference type="InterPro" id="IPR007492">
    <property type="entry name" value="LytTR_DNA-bd_dom"/>
</dbReference>
<dbReference type="Gene3D" id="2.40.50.1020">
    <property type="entry name" value="LytTr DNA-binding domain"/>
    <property type="match status" value="1"/>
</dbReference>
<evidence type="ECO:0000313" key="3">
    <source>
        <dbReference type="Proteomes" id="UP000003146"/>
    </source>
</evidence>
<gene>
    <name evidence="2" type="ORF">BACCOP_04273</name>
</gene>
<dbReference type="GO" id="GO:0003677">
    <property type="term" value="F:DNA binding"/>
    <property type="evidence" value="ECO:0007669"/>
    <property type="project" value="InterPro"/>
</dbReference>
<proteinExistence type="predicted"/>
<dbReference type="Pfam" id="PF04397">
    <property type="entry name" value="LytTR"/>
    <property type="match status" value="1"/>
</dbReference>
<dbReference type="Proteomes" id="UP000003146">
    <property type="component" value="Unassembled WGS sequence"/>
</dbReference>
<accession>B3JQR1</accession>
<name>B3JQR1_9BACT</name>
<organism evidence="2 3">
    <name type="scientific">Phocaeicola coprocola DSM 17136</name>
    <dbReference type="NCBI Taxonomy" id="470145"/>
    <lineage>
        <taxon>Bacteria</taxon>
        <taxon>Pseudomonadati</taxon>
        <taxon>Bacteroidota</taxon>
        <taxon>Bacteroidia</taxon>
        <taxon>Bacteroidales</taxon>
        <taxon>Bacteroidaceae</taxon>
        <taxon>Phocaeicola</taxon>
    </lineage>
</organism>
<dbReference type="STRING" id="470145.BACCOP_04273"/>
<evidence type="ECO:0000259" key="1">
    <source>
        <dbReference type="SMART" id="SM00850"/>
    </source>
</evidence>
<dbReference type="HOGENOM" id="CLU_162639_0_0_10"/>
<dbReference type="AlphaFoldDB" id="B3JQR1"/>
<dbReference type="GeneID" id="79859013"/>
<dbReference type="eggNOG" id="COG3279">
    <property type="taxonomic scope" value="Bacteria"/>
</dbReference>
<feature type="domain" description="HTH LytTR-type" evidence="1">
    <location>
        <begin position="37"/>
        <end position="145"/>
    </location>
</feature>
<comment type="caution">
    <text evidence="2">The sequence shown here is derived from an EMBL/GenBank/DDBJ whole genome shotgun (WGS) entry which is preliminary data.</text>
</comment>
<protein>
    <recommendedName>
        <fullName evidence="1">HTH LytTR-type domain-containing protein</fullName>
    </recommendedName>
</protein>